<dbReference type="Proteomes" id="UP000012065">
    <property type="component" value="Unassembled WGS sequence"/>
</dbReference>
<comment type="caution">
    <text evidence="1">The sequence shown here is derived from an EMBL/GenBank/DDBJ whole genome shotgun (WGS) entry which is preliminary data.</text>
</comment>
<reference evidence="1 2" key="1">
    <citation type="journal article" date="2013" name="J. Biotechnol.">
        <title>Establishment and interpretation of the genome sequence of the phytopathogenic fungus Rhizoctonia solani AG1-IB isolate 7/3/14.</title>
        <authorList>
            <person name="Wibberg D.W."/>
            <person name="Jelonek L.J."/>
            <person name="Rupp O.R."/>
            <person name="Hennig M.H."/>
            <person name="Eikmeyer F.E."/>
            <person name="Goesmann A.G."/>
            <person name="Hartmann A.H."/>
            <person name="Borriss R.B."/>
            <person name="Grosch R.G."/>
            <person name="Puehler A.P."/>
            <person name="Schlueter A.S."/>
        </authorList>
    </citation>
    <scope>NUCLEOTIDE SEQUENCE [LARGE SCALE GENOMIC DNA]</scope>
    <source>
        <strain evidence="2">AG1-IB / isolate 7/3/14</strain>
    </source>
</reference>
<dbReference type="AlphaFoldDB" id="M5C8F6"/>
<accession>M5C8F6</accession>
<organism evidence="1 2">
    <name type="scientific">Thanatephorus cucumeris (strain AG1-IB / isolate 7/3/14)</name>
    <name type="common">Lettuce bottom rot fungus</name>
    <name type="synonym">Rhizoctonia solani</name>
    <dbReference type="NCBI Taxonomy" id="1108050"/>
    <lineage>
        <taxon>Eukaryota</taxon>
        <taxon>Fungi</taxon>
        <taxon>Dikarya</taxon>
        <taxon>Basidiomycota</taxon>
        <taxon>Agaricomycotina</taxon>
        <taxon>Agaricomycetes</taxon>
        <taxon>Cantharellales</taxon>
        <taxon>Ceratobasidiaceae</taxon>
        <taxon>Rhizoctonia</taxon>
        <taxon>Rhizoctonia solani AG-1</taxon>
    </lineage>
</organism>
<gene>
    <name evidence="1" type="ORF">BN14_09851</name>
</gene>
<sequence>MARTRFQKDVAGTWTMTGVPSMDEAEMELMELMFNKEPDSASGAWETDRIVGVLGPAFSSWDPLIASVGSPVEAILVEMLGIVDDLLQEAKENEKAFGIEEGRVVGEVVAAAIQLFTLYGRGQDLRVLDIAATPNASAPLLNPVLQALAGVIRKVGLSTPISPPITGTLLGKSTFLTDQSAVSIIRHYVSMSLVTPSTPDYLNNLRQLFQHFYKSDRPLARVELAQVITKLYFGVRDLADHRRGVVDLCLEVWEADDLNLVRERELPVALNALKILGDAIVAGSYWPGRRLYKFTAQARLGPRTFAPG</sequence>
<protein>
    <submittedName>
        <fullName evidence="1">Uncharacterized protein</fullName>
    </submittedName>
</protein>
<evidence type="ECO:0000313" key="1">
    <source>
        <dbReference type="EMBL" id="CCO35731.1"/>
    </source>
</evidence>
<proteinExistence type="predicted"/>
<dbReference type="EMBL" id="CAOJ01015032">
    <property type="protein sequence ID" value="CCO35731.1"/>
    <property type="molecule type" value="Genomic_DNA"/>
</dbReference>
<evidence type="ECO:0000313" key="2">
    <source>
        <dbReference type="Proteomes" id="UP000012065"/>
    </source>
</evidence>
<name>M5C8F6_THACB</name>
<dbReference type="HOGENOM" id="CLU_903674_0_0_1"/>